<dbReference type="Pfam" id="PF05485">
    <property type="entry name" value="THAP"/>
    <property type="match status" value="1"/>
</dbReference>
<keyword evidence="2 5" id="KW-0863">Zinc-finger</keyword>
<reference evidence="8" key="1">
    <citation type="submission" date="2020-10" db="EMBL/GenBank/DDBJ databases">
        <title>Chromosome-scale genome assembly of the Allis shad, Alosa alosa.</title>
        <authorList>
            <person name="Margot Z."/>
            <person name="Christophe K."/>
            <person name="Cabau C."/>
            <person name="Louis A."/>
            <person name="Berthelot C."/>
            <person name="Parey E."/>
            <person name="Roest Crollius H."/>
            <person name="Montfort J."/>
            <person name="Robinson-Rechavi M."/>
            <person name="Bucao C."/>
            <person name="Bouchez O."/>
            <person name="Gislard M."/>
            <person name="Lluch J."/>
            <person name="Milhes M."/>
            <person name="Lampietro C."/>
            <person name="Lopez Roques C."/>
            <person name="Donnadieu C."/>
            <person name="Braasch I."/>
            <person name="Desvignes T."/>
            <person name="Postlethwait J."/>
            <person name="Bobe J."/>
            <person name="Guiguen Y."/>
        </authorList>
    </citation>
    <scope>NUCLEOTIDE SEQUENCE</scope>
    <source>
        <strain evidence="8">M-15738</strain>
        <tissue evidence="8">Blood</tissue>
    </source>
</reference>
<evidence type="ECO:0000256" key="1">
    <source>
        <dbReference type="ARBA" id="ARBA00022723"/>
    </source>
</evidence>
<evidence type="ECO:0000256" key="6">
    <source>
        <dbReference type="SAM" id="Phobius"/>
    </source>
</evidence>
<evidence type="ECO:0000256" key="3">
    <source>
        <dbReference type="ARBA" id="ARBA00022833"/>
    </source>
</evidence>
<evidence type="ECO:0000313" key="8">
    <source>
        <dbReference type="EMBL" id="KAG5281621.1"/>
    </source>
</evidence>
<dbReference type="SMART" id="SM00980">
    <property type="entry name" value="THAP"/>
    <property type="match status" value="1"/>
</dbReference>
<evidence type="ECO:0000259" key="7">
    <source>
        <dbReference type="PROSITE" id="PS50950"/>
    </source>
</evidence>
<evidence type="ECO:0000256" key="5">
    <source>
        <dbReference type="PROSITE-ProRule" id="PRU00309"/>
    </source>
</evidence>
<keyword evidence="1" id="KW-0479">Metal-binding</keyword>
<dbReference type="SUPFAM" id="SSF57716">
    <property type="entry name" value="Glucocorticoid receptor-like (DNA-binding domain)"/>
    <property type="match status" value="1"/>
</dbReference>
<proteinExistence type="predicted"/>
<keyword evidence="3" id="KW-0862">Zinc</keyword>
<protein>
    <recommendedName>
        <fullName evidence="7">THAP-type domain-containing protein</fullName>
    </recommendedName>
</protein>
<feature type="domain" description="THAP-type" evidence="7">
    <location>
        <begin position="35"/>
        <end position="125"/>
    </location>
</feature>
<dbReference type="EMBL" id="JADWDJ010000004">
    <property type="protein sequence ID" value="KAG5281621.1"/>
    <property type="molecule type" value="Genomic_DNA"/>
</dbReference>
<feature type="transmembrane region" description="Helical" evidence="6">
    <location>
        <begin position="12"/>
        <end position="29"/>
    </location>
</feature>
<keyword evidence="4 5" id="KW-0238">DNA-binding</keyword>
<evidence type="ECO:0000256" key="2">
    <source>
        <dbReference type="ARBA" id="ARBA00022771"/>
    </source>
</evidence>
<keyword evidence="6" id="KW-0472">Membrane</keyword>
<dbReference type="InterPro" id="IPR006612">
    <property type="entry name" value="THAP_Znf"/>
</dbReference>
<keyword evidence="6" id="KW-0812">Transmembrane</keyword>
<accession>A0AAV6H874</accession>
<keyword evidence="6" id="KW-1133">Transmembrane helix</keyword>
<evidence type="ECO:0000256" key="4">
    <source>
        <dbReference type="ARBA" id="ARBA00023125"/>
    </source>
</evidence>
<organism evidence="8 9">
    <name type="scientific">Alosa alosa</name>
    <name type="common">allis shad</name>
    <dbReference type="NCBI Taxonomy" id="278164"/>
    <lineage>
        <taxon>Eukaryota</taxon>
        <taxon>Metazoa</taxon>
        <taxon>Chordata</taxon>
        <taxon>Craniata</taxon>
        <taxon>Vertebrata</taxon>
        <taxon>Euteleostomi</taxon>
        <taxon>Actinopterygii</taxon>
        <taxon>Neopterygii</taxon>
        <taxon>Teleostei</taxon>
        <taxon>Clupei</taxon>
        <taxon>Clupeiformes</taxon>
        <taxon>Clupeoidei</taxon>
        <taxon>Clupeidae</taxon>
        <taxon>Alosa</taxon>
    </lineage>
</organism>
<comment type="caution">
    <text evidence="8">The sequence shown here is derived from an EMBL/GenBank/DDBJ whole genome shotgun (WGS) entry which is preliminary data.</text>
</comment>
<sequence>MRAEANQDEPDFFFFTTISICFRFFFCVCRSRSKMVQYCRVQGCHHRNDRDKHVQFYRLPKVVQCQGEQTLALSEERRQLWLARLKQNLHGKNLENVRICSAHFVSGKKADLYQRDNPDWAPSLNMVEVNTSVGNSDGSMLAVARF</sequence>
<keyword evidence="9" id="KW-1185">Reference proteome</keyword>
<dbReference type="GO" id="GO:0003677">
    <property type="term" value="F:DNA binding"/>
    <property type="evidence" value="ECO:0007669"/>
    <property type="project" value="UniProtKB-UniRule"/>
</dbReference>
<evidence type="ECO:0000313" key="9">
    <source>
        <dbReference type="Proteomes" id="UP000823561"/>
    </source>
</evidence>
<dbReference type="AlphaFoldDB" id="A0AAV6H874"/>
<name>A0AAV6H874_9TELE</name>
<dbReference type="Proteomes" id="UP000823561">
    <property type="component" value="Chromosome 4"/>
</dbReference>
<dbReference type="GO" id="GO:0008270">
    <property type="term" value="F:zinc ion binding"/>
    <property type="evidence" value="ECO:0007669"/>
    <property type="project" value="UniProtKB-KW"/>
</dbReference>
<dbReference type="PROSITE" id="PS50950">
    <property type="entry name" value="ZF_THAP"/>
    <property type="match status" value="1"/>
</dbReference>
<gene>
    <name evidence="8" type="ORF">AALO_G00046890</name>
</gene>